<evidence type="ECO:0000313" key="2">
    <source>
        <dbReference type="EMBL" id="CAG5132624.1"/>
    </source>
</evidence>
<dbReference type="Gene3D" id="3.40.50.620">
    <property type="entry name" value="HUPs"/>
    <property type="match status" value="1"/>
</dbReference>
<dbReference type="PRINTS" id="PR01438">
    <property type="entry name" value="UNVRSLSTRESS"/>
</dbReference>
<keyword evidence="3" id="KW-1185">Reference proteome</keyword>
<evidence type="ECO:0000259" key="1">
    <source>
        <dbReference type="Pfam" id="PF00582"/>
    </source>
</evidence>
<dbReference type="SUPFAM" id="SSF52402">
    <property type="entry name" value="Adenine nucleotide alpha hydrolases-like"/>
    <property type="match status" value="1"/>
</dbReference>
<comment type="caution">
    <text evidence="2">The sequence shown here is derived from an EMBL/GenBank/DDBJ whole genome shotgun (WGS) entry which is preliminary data.</text>
</comment>
<evidence type="ECO:0000313" key="3">
    <source>
        <dbReference type="Proteomes" id="UP000678393"/>
    </source>
</evidence>
<gene>
    <name evidence="2" type="ORF">CUNI_LOCUS18182</name>
</gene>
<dbReference type="AlphaFoldDB" id="A0A8S3ZTG7"/>
<accession>A0A8S3ZTG7</accession>
<protein>
    <recommendedName>
        <fullName evidence="1">UspA domain-containing protein</fullName>
    </recommendedName>
</protein>
<reference evidence="2" key="1">
    <citation type="submission" date="2021-04" db="EMBL/GenBank/DDBJ databases">
        <authorList>
            <consortium name="Molecular Ecology Group"/>
        </authorList>
    </citation>
    <scope>NUCLEOTIDE SEQUENCE</scope>
</reference>
<dbReference type="EMBL" id="CAJHNH020005534">
    <property type="protein sequence ID" value="CAG5132624.1"/>
    <property type="molecule type" value="Genomic_DNA"/>
</dbReference>
<dbReference type="Proteomes" id="UP000678393">
    <property type="component" value="Unassembled WGS sequence"/>
</dbReference>
<dbReference type="PANTHER" id="PTHR31964:SF113">
    <property type="entry name" value="USPA DOMAIN-CONTAINING PROTEIN"/>
    <property type="match status" value="1"/>
</dbReference>
<dbReference type="InterPro" id="IPR006016">
    <property type="entry name" value="UspA"/>
</dbReference>
<name>A0A8S3ZTG7_9EUPU</name>
<dbReference type="OrthoDB" id="843225at2759"/>
<dbReference type="Pfam" id="PF00582">
    <property type="entry name" value="Usp"/>
    <property type="match status" value="1"/>
</dbReference>
<feature type="domain" description="UspA" evidence="1">
    <location>
        <begin position="23"/>
        <end position="164"/>
    </location>
</feature>
<organism evidence="2 3">
    <name type="scientific">Candidula unifasciata</name>
    <dbReference type="NCBI Taxonomy" id="100452"/>
    <lineage>
        <taxon>Eukaryota</taxon>
        <taxon>Metazoa</taxon>
        <taxon>Spiralia</taxon>
        <taxon>Lophotrochozoa</taxon>
        <taxon>Mollusca</taxon>
        <taxon>Gastropoda</taxon>
        <taxon>Heterobranchia</taxon>
        <taxon>Euthyneura</taxon>
        <taxon>Panpulmonata</taxon>
        <taxon>Eupulmonata</taxon>
        <taxon>Stylommatophora</taxon>
        <taxon>Helicina</taxon>
        <taxon>Helicoidea</taxon>
        <taxon>Geomitridae</taxon>
        <taxon>Candidula</taxon>
    </lineage>
</organism>
<sequence>MADAASSQAVGGQRDGRGGDIMAVLIAVDGSDQSFSALDWYLNNIWKSGSKVIVAHCSDYSSVVWAPIMSTDSAAVSNMMQHCEDTTNNILAQIQQKLARAKIDAQLLRLAGEPGPAIVKAADEHRVDYIVTGTRGLGTLRRTLLGSVSSHIVHHAHCPVLVCPFKKQ</sequence>
<dbReference type="InterPro" id="IPR014729">
    <property type="entry name" value="Rossmann-like_a/b/a_fold"/>
</dbReference>
<dbReference type="CDD" id="cd23659">
    <property type="entry name" value="USP_At3g01520-like"/>
    <property type="match status" value="1"/>
</dbReference>
<proteinExistence type="predicted"/>
<dbReference type="InterPro" id="IPR006015">
    <property type="entry name" value="Universal_stress_UspA"/>
</dbReference>
<dbReference type="PANTHER" id="PTHR31964">
    <property type="entry name" value="ADENINE NUCLEOTIDE ALPHA HYDROLASES-LIKE SUPERFAMILY PROTEIN"/>
    <property type="match status" value="1"/>
</dbReference>